<reference evidence="5 7" key="2">
    <citation type="journal article" date="2013" name="Nature">
        <title>Insights into bilaterian evolution from three spiralian genomes.</title>
        <authorList>
            <person name="Simakov O."/>
            <person name="Marletaz F."/>
            <person name="Cho S.J."/>
            <person name="Edsinger-Gonzales E."/>
            <person name="Havlak P."/>
            <person name="Hellsten U."/>
            <person name="Kuo D.H."/>
            <person name="Larsson T."/>
            <person name="Lv J."/>
            <person name="Arendt D."/>
            <person name="Savage R."/>
            <person name="Osoegawa K."/>
            <person name="de Jong P."/>
            <person name="Grimwood J."/>
            <person name="Chapman J.A."/>
            <person name="Shapiro H."/>
            <person name="Aerts A."/>
            <person name="Otillar R.P."/>
            <person name="Terry A.Y."/>
            <person name="Boore J.L."/>
            <person name="Grigoriev I.V."/>
            <person name="Lindberg D.R."/>
            <person name="Seaver E.C."/>
            <person name="Weisblat D.A."/>
            <person name="Putnam N.H."/>
            <person name="Rokhsar D.S."/>
        </authorList>
    </citation>
    <scope>NUCLEOTIDE SEQUENCE</scope>
    <source>
        <strain evidence="5 7">I ESC-2004</strain>
    </source>
</reference>
<dbReference type="HOGENOM" id="CLU_1040399_0_0_1"/>
<dbReference type="Pfam" id="PF00018">
    <property type="entry name" value="SH3_1"/>
    <property type="match status" value="3"/>
</dbReference>
<evidence type="ECO:0000313" key="7">
    <source>
        <dbReference type="Proteomes" id="UP000014760"/>
    </source>
</evidence>
<dbReference type="InterPro" id="IPR039801">
    <property type="entry name" value="EPS8-like"/>
</dbReference>
<dbReference type="CDD" id="cd11767">
    <property type="entry name" value="SH3_Nck_3"/>
    <property type="match status" value="1"/>
</dbReference>
<dbReference type="InterPro" id="IPR036028">
    <property type="entry name" value="SH3-like_dom_sf"/>
</dbReference>
<feature type="non-terminal residue" evidence="5">
    <location>
        <position position="268"/>
    </location>
</feature>
<dbReference type="FunFam" id="2.30.30.40:FF:000110">
    <property type="entry name" value="Cytoplasmic protein"/>
    <property type="match status" value="1"/>
</dbReference>
<evidence type="ECO:0000313" key="6">
    <source>
        <dbReference type="EnsemblMetazoa" id="CapteP176611"/>
    </source>
</evidence>
<dbReference type="SUPFAM" id="SSF50044">
    <property type="entry name" value="SH3-domain"/>
    <property type="match status" value="3"/>
</dbReference>
<dbReference type="Proteomes" id="UP000014760">
    <property type="component" value="Unassembled WGS sequence"/>
</dbReference>
<dbReference type="PROSITE" id="PS50002">
    <property type="entry name" value="SH3"/>
    <property type="match status" value="3"/>
</dbReference>
<dbReference type="GO" id="GO:0035023">
    <property type="term" value="P:regulation of Rho protein signal transduction"/>
    <property type="evidence" value="ECO:0007669"/>
    <property type="project" value="TreeGrafter"/>
</dbReference>
<reference evidence="6" key="3">
    <citation type="submission" date="2015-06" db="UniProtKB">
        <authorList>
            <consortium name="EnsemblMetazoa"/>
        </authorList>
    </citation>
    <scope>IDENTIFICATION</scope>
</reference>
<keyword evidence="7" id="KW-1185">Reference proteome</keyword>
<proteinExistence type="predicted"/>
<evidence type="ECO:0000313" key="5">
    <source>
        <dbReference type="EMBL" id="ELU02983.1"/>
    </source>
</evidence>
<dbReference type="EMBL" id="KB303586">
    <property type="protein sequence ID" value="ELU02983.1"/>
    <property type="molecule type" value="Genomic_DNA"/>
</dbReference>
<dbReference type="GO" id="GO:0007266">
    <property type="term" value="P:Rho protein signal transduction"/>
    <property type="evidence" value="ECO:0007669"/>
    <property type="project" value="TreeGrafter"/>
</dbReference>
<name>R7UGS5_CAPTE</name>
<reference evidence="7" key="1">
    <citation type="submission" date="2012-12" db="EMBL/GenBank/DDBJ databases">
        <authorList>
            <person name="Hellsten U."/>
            <person name="Grimwood J."/>
            <person name="Chapman J.A."/>
            <person name="Shapiro H."/>
            <person name="Aerts A."/>
            <person name="Otillar R.P."/>
            <person name="Terry A.Y."/>
            <person name="Boore J.L."/>
            <person name="Simakov O."/>
            <person name="Marletaz F."/>
            <person name="Cho S.-J."/>
            <person name="Edsinger-Gonzales E."/>
            <person name="Havlak P."/>
            <person name="Kuo D.-H."/>
            <person name="Larsson T."/>
            <person name="Lv J."/>
            <person name="Arendt D."/>
            <person name="Savage R."/>
            <person name="Osoegawa K."/>
            <person name="de Jong P."/>
            <person name="Lindberg D.R."/>
            <person name="Seaver E.C."/>
            <person name="Weisblat D.A."/>
            <person name="Putnam N.H."/>
            <person name="Grigoriev I.V."/>
            <person name="Rokhsar D.S."/>
        </authorList>
    </citation>
    <scope>NUCLEOTIDE SEQUENCE</scope>
    <source>
        <strain evidence="7">I ESC-2004</strain>
    </source>
</reference>
<dbReference type="GO" id="GO:0005886">
    <property type="term" value="C:plasma membrane"/>
    <property type="evidence" value="ECO:0007669"/>
    <property type="project" value="TreeGrafter"/>
</dbReference>
<feature type="region of interest" description="Disordered" evidence="3">
    <location>
        <begin position="80"/>
        <end position="108"/>
    </location>
</feature>
<accession>R7UGS5</accession>
<dbReference type="EMBL" id="AMQN01008625">
    <property type="status" value="NOT_ANNOTATED_CDS"/>
    <property type="molecule type" value="Genomic_DNA"/>
</dbReference>
<evidence type="ECO:0000256" key="2">
    <source>
        <dbReference type="PROSITE-ProRule" id="PRU00192"/>
    </source>
</evidence>
<evidence type="ECO:0000256" key="1">
    <source>
        <dbReference type="ARBA" id="ARBA00022443"/>
    </source>
</evidence>
<dbReference type="GO" id="GO:0003779">
    <property type="term" value="F:actin binding"/>
    <property type="evidence" value="ECO:0007669"/>
    <property type="project" value="TreeGrafter"/>
</dbReference>
<organism evidence="5">
    <name type="scientific">Capitella teleta</name>
    <name type="common">Polychaete worm</name>
    <dbReference type="NCBI Taxonomy" id="283909"/>
    <lineage>
        <taxon>Eukaryota</taxon>
        <taxon>Metazoa</taxon>
        <taxon>Spiralia</taxon>
        <taxon>Lophotrochozoa</taxon>
        <taxon>Annelida</taxon>
        <taxon>Polychaeta</taxon>
        <taxon>Sedentaria</taxon>
        <taxon>Scolecida</taxon>
        <taxon>Capitellidae</taxon>
        <taxon>Capitella</taxon>
    </lineage>
</organism>
<dbReference type="PRINTS" id="PR00452">
    <property type="entry name" value="SH3DOMAIN"/>
</dbReference>
<dbReference type="InterPro" id="IPR001452">
    <property type="entry name" value="SH3_domain"/>
</dbReference>
<protein>
    <recommendedName>
        <fullName evidence="4">SH3 domain-containing protein</fullName>
    </recommendedName>
</protein>
<sequence>MCRDMGSEVIQVVAKYDYSAADDQELDIKKNEKLILLDDSKRWWKVQKLHGDRAGFVPSNYVKRCRQSIFTSLKNTLGRKKDKQRNGDALTDHSGYASDTLGSSVDSSSPAIAKYDYAPQKLDELSLTKGDRVLVIERSSDGWWRGKKDSGDNGWFPSNYVVEEDFSDSDTRTYASPAMPSNDSLNNLPSLEVVVALYEFLSSNPEELSFLKDERLEVIEKPNVDPEWWRARNTSGETGLIPRNYVQTLPLSTDSGFPPESHSNSSLS</sequence>
<dbReference type="STRING" id="283909.R7UGS5"/>
<dbReference type="AlphaFoldDB" id="R7UGS5"/>
<gene>
    <name evidence="5" type="ORF">CAPTEDRAFT_176611</name>
</gene>
<dbReference type="OrthoDB" id="26539at2759"/>
<dbReference type="PANTHER" id="PTHR12287:SF23">
    <property type="entry name" value="AROUSER, ISOFORM A-RELATED"/>
    <property type="match status" value="1"/>
</dbReference>
<dbReference type="PANTHER" id="PTHR12287">
    <property type="entry name" value="EPIDERMAL GROWTH FACTOR RECEPTOR KINASE SUBSTRATE EPS8-RELATED PROTEIN"/>
    <property type="match status" value="1"/>
</dbReference>
<feature type="domain" description="SH3" evidence="4">
    <location>
        <begin position="7"/>
        <end position="67"/>
    </location>
</feature>
<feature type="compositionally biased region" description="Low complexity" evidence="3">
    <location>
        <begin position="98"/>
        <end position="108"/>
    </location>
</feature>
<evidence type="ECO:0000256" key="3">
    <source>
        <dbReference type="SAM" id="MobiDB-lite"/>
    </source>
</evidence>
<keyword evidence="1 2" id="KW-0728">SH3 domain</keyword>
<feature type="domain" description="SH3" evidence="4">
    <location>
        <begin position="189"/>
        <end position="251"/>
    </location>
</feature>
<dbReference type="OMA" id="RKTCARD"/>
<dbReference type="EnsemblMetazoa" id="CapteT176611">
    <property type="protein sequence ID" value="CapteP176611"/>
    <property type="gene ID" value="CapteG176611"/>
</dbReference>
<dbReference type="Gene3D" id="2.30.30.40">
    <property type="entry name" value="SH3 Domains"/>
    <property type="match status" value="3"/>
</dbReference>
<dbReference type="SMART" id="SM00326">
    <property type="entry name" value="SH3"/>
    <property type="match status" value="3"/>
</dbReference>
<feature type="domain" description="SH3" evidence="4">
    <location>
        <begin position="106"/>
        <end position="166"/>
    </location>
</feature>
<evidence type="ECO:0000259" key="4">
    <source>
        <dbReference type="PROSITE" id="PS50002"/>
    </source>
</evidence>